<keyword evidence="3 7" id="KW-0812">Transmembrane</keyword>
<keyword evidence="8" id="KW-0732">Signal</keyword>
<dbReference type="Pfam" id="PF00560">
    <property type="entry name" value="LRR_1"/>
    <property type="match status" value="1"/>
</dbReference>
<keyword evidence="6 7" id="KW-0472">Membrane</keyword>
<accession>A0A8M8V8T9</accession>
<evidence type="ECO:0000313" key="10">
    <source>
        <dbReference type="Proteomes" id="UP000504604"/>
    </source>
</evidence>
<dbReference type="Pfam" id="PF07714">
    <property type="entry name" value="PK_Tyr_Ser-Thr"/>
    <property type="match status" value="1"/>
</dbReference>
<dbReference type="Proteomes" id="UP000504604">
    <property type="component" value="Linkage group LG9"/>
</dbReference>
<dbReference type="InterPro" id="IPR051824">
    <property type="entry name" value="LRR_Rcpt-Like_S/T_Kinase"/>
</dbReference>
<dbReference type="PANTHER" id="PTHR48006">
    <property type="entry name" value="LEUCINE-RICH REPEAT-CONTAINING PROTEIN DDB_G0281931-RELATED"/>
    <property type="match status" value="1"/>
</dbReference>
<feature type="chain" id="PRO_5035440362" evidence="8">
    <location>
        <begin position="26"/>
        <end position="520"/>
    </location>
</feature>
<dbReference type="InterPro" id="IPR001611">
    <property type="entry name" value="Leu-rich_rpt"/>
</dbReference>
<feature type="transmembrane region" description="Helical" evidence="7">
    <location>
        <begin position="12"/>
        <end position="31"/>
    </location>
</feature>
<dbReference type="RefSeq" id="XP_020552506.1">
    <property type="nucleotide sequence ID" value="XM_020696847.1"/>
</dbReference>
<keyword evidence="2" id="KW-0433">Leucine-rich repeat</keyword>
<feature type="transmembrane region" description="Helical" evidence="7">
    <location>
        <begin position="166"/>
        <end position="191"/>
    </location>
</feature>
<keyword evidence="4" id="KW-0677">Repeat</keyword>
<evidence type="ECO:0000313" key="11">
    <source>
        <dbReference type="RefSeq" id="XP_020552506.1"/>
    </source>
</evidence>
<dbReference type="Gene3D" id="3.80.10.10">
    <property type="entry name" value="Ribonuclease Inhibitor"/>
    <property type="match status" value="1"/>
</dbReference>
<dbReference type="Gene3D" id="3.30.200.20">
    <property type="entry name" value="Phosphorylase Kinase, domain 1"/>
    <property type="match status" value="1"/>
</dbReference>
<evidence type="ECO:0000256" key="1">
    <source>
        <dbReference type="ARBA" id="ARBA00004479"/>
    </source>
</evidence>
<dbReference type="InterPro" id="IPR001245">
    <property type="entry name" value="Ser-Thr/Tyr_kinase_cat_dom"/>
</dbReference>
<protein>
    <submittedName>
        <fullName evidence="11">Probably inactive leucine-rich repeat receptor-like protein kinase At5g48380 isoform X4</fullName>
    </submittedName>
</protein>
<sequence length="520" mass="58203">MDHHSGAISQDLPWLLLMLLLPVTAIFPMVYCQQTEIDCLRSIKESLEDPLDKLSAWEFNVISGKHDVYLCHFPGIECWGGNKIMSITLSGMGLRGEFPRGIANCSSLTTLDLSNNHLYGPIPSDIGRLLNSNLLTGVIPAVLGGLKRLCGEPLDPCTAHDSHKTLFMSGFVVGWPVLFALFLVIGLFTSFEKLVIKFIRRKGMKSPRLESNPSSKRTESTMISMLEKFATRMSVLELCKATDGFSQNNVIAIDEVGTTYKAMLSNGWCLAIKRLISAPHIGQEFQTEILTLGRLRHKNLVPLVGFCYELNERFLVYKFMPNGSLHDCFFSAPGEAKIMEWPVRVRIAVGIAKGLAWLHQNRVVHRGISSKCILLDENFNPRISDFGKAMILEDTCLSREPLSRELPGLGSYKRDVHCFGMVLFELIMAIKYSEIFSSSDVNVHMSEHISHLLSEPQLLGISVQCMVEQGFYDQISHYLRIAGKCLDYDQGNRPDMQEVYQMLSGISRCGSMDASDTSME</sequence>
<keyword evidence="10" id="KW-1185">Reference proteome</keyword>
<dbReference type="PANTHER" id="PTHR48006:SF88">
    <property type="entry name" value="LRR RECEPTOR-LIKE KINASE FAMILY PROTEIN"/>
    <property type="match status" value="1"/>
</dbReference>
<evidence type="ECO:0000256" key="2">
    <source>
        <dbReference type="ARBA" id="ARBA00022614"/>
    </source>
</evidence>
<dbReference type="InterPro" id="IPR000719">
    <property type="entry name" value="Prot_kinase_dom"/>
</dbReference>
<dbReference type="GO" id="GO:0005524">
    <property type="term" value="F:ATP binding"/>
    <property type="evidence" value="ECO:0007669"/>
    <property type="project" value="UniProtKB-KW"/>
</dbReference>
<dbReference type="PROSITE" id="PS50011">
    <property type="entry name" value="PROTEIN_KINASE_DOM"/>
    <property type="match status" value="1"/>
</dbReference>
<evidence type="ECO:0000259" key="9">
    <source>
        <dbReference type="PROSITE" id="PS50011"/>
    </source>
</evidence>
<feature type="signal peptide" evidence="8">
    <location>
        <begin position="1"/>
        <end position="25"/>
    </location>
</feature>
<evidence type="ECO:0000256" key="8">
    <source>
        <dbReference type="SAM" id="SignalP"/>
    </source>
</evidence>
<dbReference type="AlphaFoldDB" id="A0A8M8V8T9"/>
<gene>
    <name evidence="11" type="primary">LOC105170840</name>
</gene>
<dbReference type="Gene3D" id="1.10.510.10">
    <property type="entry name" value="Transferase(Phosphotransferase) domain 1"/>
    <property type="match status" value="1"/>
</dbReference>
<evidence type="ECO:0000256" key="4">
    <source>
        <dbReference type="ARBA" id="ARBA00022737"/>
    </source>
</evidence>
<dbReference type="InterPro" id="IPR032675">
    <property type="entry name" value="LRR_dom_sf"/>
</dbReference>
<comment type="subcellular location">
    <subcellularLocation>
        <location evidence="1">Membrane</location>
        <topology evidence="1">Single-pass type I membrane protein</topology>
    </subcellularLocation>
</comment>
<organism evidence="10 11">
    <name type="scientific">Sesamum indicum</name>
    <name type="common">Oriental sesame</name>
    <name type="synonym">Sesamum orientale</name>
    <dbReference type="NCBI Taxonomy" id="4182"/>
    <lineage>
        <taxon>Eukaryota</taxon>
        <taxon>Viridiplantae</taxon>
        <taxon>Streptophyta</taxon>
        <taxon>Embryophyta</taxon>
        <taxon>Tracheophyta</taxon>
        <taxon>Spermatophyta</taxon>
        <taxon>Magnoliopsida</taxon>
        <taxon>eudicotyledons</taxon>
        <taxon>Gunneridae</taxon>
        <taxon>Pentapetalae</taxon>
        <taxon>asterids</taxon>
        <taxon>lamiids</taxon>
        <taxon>Lamiales</taxon>
        <taxon>Pedaliaceae</taxon>
        <taxon>Sesamum</taxon>
    </lineage>
</organism>
<evidence type="ECO:0000256" key="6">
    <source>
        <dbReference type="ARBA" id="ARBA00023136"/>
    </source>
</evidence>
<feature type="domain" description="Protein kinase" evidence="9">
    <location>
        <begin position="245"/>
        <end position="503"/>
    </location>
</feature>
<dbReference type="SUPFAM" id="SSF52058">
    <property type="entry name" value="L domain-like"/>
    <property type="match status" value="1"/>
</dbReference>
<proteinExistence type="predicted"/>
<dbReference type="InterPro" id="IPR011009">
    <property type="entry name" value="Kinase-like_dom_sf"/>
</dbReference>
<dbReference type="SUPFAM" id="SSF56112">
    <property type="entry name" value="Protein kinase-like (PK-like)"/>
    <property type="match status" value="1"/>
</dbReference>
<dbReference type="GeneID" id="105170840"/>
<name>A0A8M8V8T9_SESIN</name>
<evidence type="ECO:0000256" key="7">
    <source>
        <dbReference type="SAM" id="Phobius"/>
    </source>
</evidence>
<dbReference type="InterPro" id="IPR013210">
    <property type="entry name" value="LRR_N_plant-typ"/>
</dbReference>
<dbReference type="Pfam" id="PF08263">
    <property type="entry name" value="LRRNT_2"/>
    <property type="match status" value="1"/>
</dbReference>
<dbReference type="GO" id="GO:0004674">
    <property type="term" value="F:protein serine/threonine kinase activity"/>
    <property type="evidence" value="ECO:0007669"/>
    <property type="project" value="UniProtKB-KW"/>
</dbReference>
<dbReference type="GO" id="GO:0016020">
    <property type="term" value="C:membrane"/>
    <property type="evidence" value="ECO:0007669"/>
    <property type="project" value="UniProtKB-SubCell"/>
</dbReference>
<keyword evidence="5 7" id="KW-1133">Transmembrane helix</keyword>
<evidence type="ECO:0000256" key="5">
    <source>
        <dbReference type="ARBA" id="ARBA00022989"/>
    </source>
</evidence>
<evidence type="ECO:0000256" key="3">
    <source>
        <dbReference type="ARBA" id="ARBA00022692"/>
    </source>
</evidence>
<reference evidence="11" key="1">
    <citation type="submission" date="2025-08" db="UniProtKB">
        <authorList>
            <consortium name="RefSeq"/>
        </authorList>
    </citation>
    <scope>IDENTIFICATION</scope>
</reference>